<gene>
    <name evidence="2" type="ORF">COK38_09090</name>
</gene>
<evidence type="ECO:0000256" key="1">
    <source>
        <dbReference type="SAM" id="MobiDB-lite"/>
    </source>
</evidence>
<evidence type="ECO:0000313" key="2">
    <source>
        <dbReference type="EMBL" id="PFS02707.1"/>
    </source>
</evidence>
<evidence type="ECO:0000313" key="3">
    <source>
        <dbReference type="Proteomes" id="UP000226357"/>
    </source>
</evidence>
<dbReference type="Proteomes" id="UP000226357">
    <property type="component" value="Unassembled WGS sequence"/>
</dbReference>
<dbReference type="EMBL" id="NVBO01000065">
    <property type="protein sequence ID" value="PFS02707.1"/>
    <property type="molecule type" value="Genomic_DNA"/>
</dbReference>
<name>A0AA44TF57_BACCE</name>
<dbReference type="RefSeq" id="WP_098522788.1">
    <property type="nucleotide sequence ID" value="NZ_NUYJ01000023.1"/>
</dbReference>
<organism evidence="2 3">
    <name type="scientific">Bacillus cereus</name>
    <dbReference type="NCBI Taxonomy" id="1396"/>
    <lineage>
        <taxon>Bacteria</taxon>
        <taxon>Bacillati</taxon>
        <taxon>Bacillota</taxon>
        <taxon>Bacilli</taxon>
        <taxon>Bacillales</taxon>
        <taxon>Bacillaceae</taxon>
        <taxon>Bacillus</taxon>
        <taxon>Bacillus cereus group</taxon>
    </lineage>
</organism>
<sequence>MTELNQKAAKEAANKRRQEAAKKARAAMKPAKPIYEEDIEKALSMDTKPMQQQQKPQQTQQPDLIEIELKNGAKIKVTLEQLPIVLAAMGY</sequence>
<comment type="caution">
    <text evidence="2">The sequence shown here is derived from an EMBL/GenBank/DDBJ whole genome shotgun (WGS) entry which is preliminary data.</text>
</comment>
<proteinExistence type="predicted"/>
<accession>A0AA44TF57</accession>
<dbReference type="AlphaFoldDB" id="A0AA44TF57"/>
<reference evidence="2 3" key="1">
    <citation type="submission" date="2017-09" db="EMBL/GenBank/DDBJ databases">
        <title>Large-scale bioinformatics analysis of Bacillus genomes uncovers conserved roles of natural products in bacterial physiology.</title>
        <authorList>
            <consortium name="Agbiome Team Llc"/>
            <person name="Bleich R.M."/>
            <person name="Grubbs K.J."/>
            <person name="Santa Maria K.C."/>
            <person name="Allen S.E."/>
            <person name="Farag S."/>
            <person name="Shank E.A."/>
            <person name="Bowers A."/>
        </authorList>
    </citation>
    <scope>NUCLEOTIDE SEQUENCE [LARGE SCALE GENOMIC DNA]</scope>
    <source>
        <strain evidence="2 3">AFS067272</strain>
    </source>
</reference>
<feature type="region of interest" description="Disordered" evidence="1">
    <location>
        <begin position="1"/>
        <end position="35"/>
    </location>
</feature>
<feature type="compositionally biased region" description="Basic and acidic residues" evidence="1">
    <location>
        <begin position="8"/>
        <end position="22"/>
    </location>
</feature>
<protein>
    <submittedName>
        <fullName evidence="2">Uncharacterized protein</fullName>
    </submittedName>
</protein>